<proteinExistence type="predicted"/>
<accession>A0A699YGR9</accession>
<protein>
    <submittedName>
        <fullName evidence="1">Uncharacterized protein</fullName>
    </submittedName>
</protein>
<name>A0A699YGR9_HAELA</name>
<evidence type="ECO:0000313" key="2">
    <source>
        <dbReference type="Proteomes" id="UP000485058"/>
    </source>
</evidence>
<dbReference type="Proteomes" id="UP000485058">
    <property type="component" value="Unassembled WGS sequence"/>
</dbReference>
<keyword evidence="2" id="KW-1185">Reference proteome</keyword>
<gene>
    <name evidence="1" type="ORF">HaLaN_01863</name>
</gene>
<dbReference type="AlphaFoldDB" id="A0A699YGR9"/>
<reference evidence="1 2" key="1">
    <citation type="submission" date="2020-02" db="EMBL/GenBank/DDBJ databases">
        <title>Draft genome sequence of Haematococcus lacustris strain NIES-144.</title>
        <authorList>
            <person name="Morimoto D."/>
            <person name="Nakagawa S."/>
            <person name="Yoshida T."/>
            <person name="Sawayama S."/>
        </authorList>
    </citation>
    <scope>NUCLEOTIDE SEQUENCE [LARGE SCALE GENOMIC DNA]</scope>
    <source>
        <strain evidence="1 2">NIES-144</strain>
    </source>
</reference>
<comment type="caution">
    <text evidence="1">The sequence shown here is derived from an EMBL/GenBank/DDBJ whole genome shotgun (WGS) entry which is preliminary data.</text>
</comment>
<sequence>MGAERVRLRCPGACIRCHWDEQCPAHASLNSCDLGLRHGHVGHRACKQCSGVGMGQDAQSRNCHDGGMCEHMIAGMPVRLR</sequence>
<organism evidence="1 2">
    <name type="scientific">Haematococcus lacustris</name>
    <name type="common">Green alga</name>
    <name type="synonym">Haematococcus pluvialis</name>
    <dbReference type="NCBI Taxonomy" id="44745"/>
    <lineage>
        <taxon>Eukaryota</taxon>
        <taxon>Viridiplantae</taxon>
        <taxon>Chlorophyta</taxon>
        <taxon>core chlorophytes</taxon>
        <taxon>Chlorophyceae</taxon>
        <taxon>CS clade</taxon>
        <taxon>Chlamydomonadales</taxon>
        <taxon>Haematococcaceae</taxon>
        <taxon>Haematococcus</taxon>
    </lineage>
</organism>
<evidence type="ECO:0000313" key="1">
    <source>
        <dbReference type="EMBL" id="GFH07108.1"/>
    </source>
</evidence>
<dbReference type="EMBL" id="BLLF01000074">
    <property type="protein sequence ID" value="GFH07108.1"/>
    <property type="molecule type" value="Genomic_DNA"/>
</dbReference>